<organism evidence="1">
    <name type="scientific">Oryza sativa subsp. japonica</name>
    <name type="common">Rice</name>
    <dbReference type="NCBI Taxonomy" id="39947"/>
    <lineage>
        <taxon>Eukaryota</taxon>
        <taxon>Viridiplantae</taxon>
        <taxon>Streptophyta</taxon>
        <taxon>Embryophyta</taxon>
        <taxon>Tracheophyta</taxon>
        <taxon>Spermatophyta</taxon>
        <taxon>Magnoliopsida</taxon>
        <taxon>Liliopsida</taxon>
        <taxon>Poales</taxon>
        <taxon>Poaceae</taxon>
        <taxon>BOP clade</taxon>
        <taxon>Oryzoideae</taxon>
        <taxon>Oryzeae</taxon>
        <taxon>Oryzinae</taxon>
        <taxon>Oryza</taxon>
        <taxon>Oryza sativa</taxon>
    </lineage>
</organism>
<name>Q5ZAZ3_ORYSJ</name>
<accession>Q5ZAZ3</accession>
<proteinExistence type="predicted"/>
<gene>
    <name evidence="1" type="primary">P0413G02.37</name>
</gene>
<evidence type="ECO:0000313" key="1">
    <source>
        <dbReference type="EMBL" id="BAD53247.1"/>
    </source>
</evidence>
<dbReference type="Proteomes" id="UP000817658">
    <property type="component" value="Chromosome 1"/>
</dbReference>
<dbReference type="EMBL" id="AP003344">
    <property type="protein sequence ID" value="BAD53247.1"/>
    <property type="molecule type" value="Genomic_DNA"/>
</dbReference>
<reference evidence="1" key="1">
    <citation type="journal article" date="2002" name="Nature">
        <title>The genome sequence and structure of rice chromosome 1.</title>
        <authorList>
            <person name="Sasaki T."/>
            <person name="Matsumoto T."/>
            <person name="Yamamoto K."/>
            <person name="Sakata K."/>
            <person name="Baba T."/>
            <person name="Katayose Y."/>
            <person name="Wu J."/>
            <person name="Niimura Y."/>
            <person name="Cheng Z."/>
            <person name="Nagamura Y."/>
            <person name="Antonio B.A."/>
            <person name="Kanamori H."/>
            <person name="Hosokawa S."/>
            <person name="Masukawa M."/>
            <person name="Arikawa K."/>
            <person name="Chiden Y."/>
            <person name="Hayashi M."/>
            <person name="Okamoto M."/>
            <person name="Ando T."/>
            <person name="Aoki H."/>
            <person name="Arita K."/>
            <person name="Hamada M."/>
            <person name="Harada C."/>
            <person name="Hijishita S."/>
            <person name="Honda M."/>
            <person name="Ichikawa Y."/>
            <person name="Idonuma A."/>
            <person name="Iijima M."/>
            <person name="Ikeda M."/>
            <person name="Ikeno M."/>
            <person name="Itoh S."/>
            <person name="Itoh T."/>
            <person name="Itoh Y."/>
            <person name="Itoh Y."/>
            <person name="Iwabuchi A."/>
            <person name="Kamiya K."/>
            <person name="Karasawa W."/>
            <person name="Katagiri S."/>
            <person name="Kikuta A."/>
            <person name="Kobayashi N."/>
            <person name="Kono I."/>
            <person name="Machita K."/>
            <person name="Maehara T."/>
            <person name="Mizuno H."/>
            <person name="Mizubayashi T."/>
            <person name="Mukai Y."/>
            <person name="Nagasaki H."/>
            <person name="Nakashima M."/>
            <person name="Nakama Y."/>
            <person name="Nakamichi Y."/>
            <person name="Nakamura M."/>
            <person name="Namiki N."/>
            <person name="Negishi M."/>
            <person name="Ohta I."/>
            <person name="Ono N."/>
            <person name="Saji S."/>
            <person name="Sakai K."/>
            <person name="Shibata M."/>
            <person name="Shimokawa T."/>
            <person name="Shomura A."/>
            <person name="Song J."/>
            <person name="Takazaki Y."/>
            <person name="Terasawa K."/>
            <person name="Tsuji K."/>
            <person name="Waki K."/>
            <person name="Yamagata H."/>
            <person name="Yamane H."/>
            <person name="Yoshiki S."/>
            <person name="Yoshihara R."/>
            <person name="Yukawa K."/>
            <person name="Zhong H."/>
            <person name="Iwama H."/>
            <person name="Endo T."/>
            <person name="Ito H."/>
            <person name="Hahn J.H."/>
            <person name="Kim H.I."/>
            <person name="Eun M.Y."/>
            <person name="Yano M."/>
            <person name="Jiang J."/>
            <person name="Gojobori T."/>
        </authorList>
    </citation>
    <scope>NUCLEOTIDE SEQUENCE [LARGE SCALE GENOMIC DNA]</scope>
</reference>
<dbReference type="AlphaFoldDB" id="Q5ZAZ3"/>
<sequence>MAHPARAPLGGMADADAKDDAPEFAISHIPIAVDDLTGASARMHTHASSILGIKKKVETV</sequence>
<protein>
    <submittedName>
        <fullName evidence="1">Uncharacterized protein P0413G02.37</fullName>
    </submittedName>
</protein>